<evidence type="ECO:0000313" key="1">
    <source>
        <dbReference type="EMBL" id="CUX51091.1"/>
    </source>
</evidence>
<dbReference type="STRING" id="1183432.AGR3A_Lc130334"/>
<dbReference type="AlphaFoldDB" id="A0A1S7REL9"/>
<gene>
    <name evidence="1" type="ORF">AGR3A_Lc130334</name>
</gene>
<sequence>MSPAFLMTEWPRTTSWAKNLVDDMDDAVGLFDVGDRHVRNTTHLVGERDLAHAFPSLQDASADDETFRISSDDIKAIFRHA</sequence>
<accession>A0A1S7REL9</accession>
<reference evidence="2" key="1">
    <citation type="submission" date="2016-01" db="EMBL/GenBank/DDBJ databases">
        <authorList>
            <person name="Regsiter A."/>
            <person name="william w."/>
        </authorList>
    </citation>
    <scope>NUCLEOTIDE SEQUENCE [LARGE SCALE GENOMIC DNA]</scope>
    <source>
        <strain evidence="2">CFBP 6623</strain>
    </source>
</reference>
<evidence type="ECO:0000313" key="2">
    <source>
        <dbReference type="Proteomes" id="UP000191988"/>
    </source>
</evidence>
<protein>
    <submittedName>
        <fullName evidence="1">Uncharacterized protein</fullName>
    </submittedName>
</protein>
<dbReference type="EMBL" id="FBWK01000049">
    <property type="protein sequence ID" value="CUX51091.1"/>
    <property type="molecule type" value="Genomic_DNA"/>
</dbReference>
<organism evidence="1 2">
    <name type="scientific">Agrobacterium tomkonis CFBP 6623</name>
    <dbReference type="NCBI Taxonomy" id="1183432"/>
    <lineage>
        <taxon>Bacteria</taxon>
        <taxon>Pseudomonadati</taxon>
        <taxon>Pseudomonadota</taxon>
        <taxon>Alphaproteobacteria</taxon>
        <taxon>Hyphomicrobiales</taxon>
        <taxon>Rhizobiaceae</taxon>
        <taxon>Rhizobium/Agrobacterium group</taxon>
        <taxon>Agrobacterium</taxon>
        <taxon>Agrobacterium tumefaciens complex</taxon>
    </lineage>
</organism>
<proteinExistence type="predicted"/>
<keyword evidence="2" id="KW-1185">Reference proteome</keyword>
<name>A0A1S7REL9_9HYPH</name>
<dbReference type="Proteomes" id="UP000191988">
    <property type="component" value="Unassembled WGS sequence"/>
</dbReference>